<evidence type="ECO:0000256" key="1">
    <source>
        <dbReference type="ARBA" id="ARBA00000185"/>
    </source>
</evidence>
<dbReference type="InterPro" id="IPR013760">
    <property type="entry name" value="Topo_IIA-like_dom_sf"/>
</dbReference>
<reference evidence="9" key="2">
    <citation type="journal article" date="2021" name="PeerJ">
        <title>Extensive microbial diversity within the chicken gut microbiome revealed by metagenomics and culture.</title>
        <authorList>
            <person name="Gilroy R."/>
            <person name="Ravi A."/>
            <person name="Getino M."/>
            <person name="Pursley I."/>
            <person name="Horton D.L."/>
            <person name="Alikhan N.F."/>
            <person name="Baker D."/>
            <person name="Gharbi K."/>
            <person name="Hall N."/>
            <person name="Watson M."/>
            <person name="Adriaenssens E.M."/>
            <person name="Foster-Nyarko E."/>
            <person name="Jarju S."/>
            <person name="Secka A."/>
            <person name="Antonio M."/>
            <person name="Oren A."/>
            <person name="Chaudhuri R.R."/>
            <person name="La Ragione R."/>
            <person name="Hildebrand F."/>
            <person name="Pallen M.J."/>
        </authorList>
    </citation>
    <scope>NUCLEOTIDE SEQUENCE</scope>
    <source>
        <strain evidence="9">1748</strain>
    </source>
</reference>
<dbReference type="GO" id="GO:0009330">
    <property type="term" value="C:DNA topoisomerase type II (double strand cut, ATP-hydrolyzing) complex"/>
    <property type="evidence" value="ECO:0007669"/>
    <property type="project" value="TreeGrafter"/>
</dbReference>
<feature type="domain" description="Topo IIA-type catalytic" evidence="8">
    <location>
        <begin position="56"/>
        <end position="219"/>
    </location>
</feature>
<evidence type="ECO:0000256" key="6">
    <source>
        <dbReference type="PROSITE-ProRule" id="PRU01384"/>
    </source>
</evidence>
<name>A0A9D9D8Z9_9BACL</name>
<dbReference type="GO" id="GO:0034335">
    <property type="term" value="F:DNA negative supercoiling activity"/>
    <property type="evidence" value="ECO:0007669"/>
    <property type="project" value="UniProtKB-ARBA"/>
</dbReference>
<evidence type="ECO:0000256" key="3">
    <source>
        <dbReference type="ARBA" id="ARBA00023029"/>
    </source>
</evidence>
<dbReference type="SMART" id="SM00434">
    <property type="entry name" value="TOP4c"/>
    <property type="match status" value="1"/>
</dbReference>
<feature type="non-terminal residue" evidence="9">
    <location>
        <position position="219"/>
    </location>
</feature>
<dbReference type="InterPro" id="IPR013758">
    <property type="entry name" value="Topo_IIA_A/C_ab"/>
</dbReference>
<comment type="caution">
    <text evidence="9">The sequence shown here is derived from an EMBL/GenBank/DDBJ whole genome shotgun (WGS) entry which is preliminary data.</text>
</comment>
<proteinExistence type="inferred from homology"/>
<dbReference type="GO" id="GO:0005737">
    <property type="term" value="C:cytoplasm"/>
    <property type="evidence" value="ECO:0007669"/>
    <property type="project" value="TreeGrafter"/>
</dbReference>
<reference evidence="9" key="1">
    <citation type="submission" date="2020-10" db="EMBL/GenBank/DDBJ databases">
        <authorList>
            <person name="Gilroy R."/>
        </authorList>
    </citation>
    <scope>NUCLEOTIDE SEQUENCE</scope>
    <source>
        <strain evidence="9">1748</strain>
    </source>
</reference>
<dbReference type="GO" id="GO:0006265">
    <property type="term" value="P:DNA topological change"/>
    <property type="evidence" value="ECO:0007669"/>
    <property type="project" value="UniProtKB-UniRule"/>
</dbReference>
<dbReference type="PROSITE" id="PS52040">
    <property type="entry name" value="TOPO_IIA"/>
    <property type="match status" value="1"/>
</dbReference>
<protein>
    <recommendedName>
        <fullName evidence="8">Topo IIA-type catalytic domain-containing protein</fullName>
    </recommendedName>
</protein>
<evidence type="ECO:0000256" key="7">
    <source>
        <dbReference type="SAM" id="MobiDB-lite"/>
    </source>
</evidence>
<dbReference type="InterPro" id="IPR002205">
    <property type="entry name" value="Topo_IIA_dom_A"/>
</dbReference>
<evidence type="ECO:0000313" key="10">
    <source>
        <dbReference type="Proteomes" id="UP000823629"/>
    </source>
</evidence>
<dbReference type="InterPro" id="IPR050220">
    <property type="entry name" value="Type_II_DNA_Topoisomerases"/>
</dbReference>
<dbReference type="Gene3D" id="3.90.199.10">
    <property type="entry name" value="Topoisomerase II, domain 5"/>
    <property type="match status" value="1"/>
</dbReference>
<dbReference type="SUPFAM" id="SSF56719">
    <property type="entry name" value="Type II DNA topoisomerase"/>
    <property type="match status" value="1"/>
</dbReference>
<feature type="region of interest" description="Disordered" evidence="7">
    <location>
        <begin position="1"/>
        <end position="22"/>
    </location>
</feature>
<sequence>MANEENKELENQEETDKGLEGVKEGITGGIEDVEMGPIVKESFLDYAMSVIIARALPDARDGFKPVQRRIIYGMYAAGNTPDKPFKKSARIVGEVMGKYHPHGNSAIYGAMAHMAQDFATRYPLVEGHGNFGNQDGDEPAAERYTEARLSKVAVEMIKDINKNTVDFIDTYDGDGKEPVVLPSKFPNFLVNGTTGIAVGMATNVPSHNLKETLTAAQEL</sequence>
<keyword evidence="3 6" id="KW-0799">Topoisomerase</keyword>
<dbReference type="EMBL" id="JADING010000045">
    <property type="protein sequence ID" value="MBO8414150.1"/>
    <property type="molecule type" value="Genomic_DNA"/>
</dbReference>
<evidence type="ECO:0000256" key="4">
    <source>
        <dbReference type="ARBA" id="ARBA00023125"/>
    </source>
</evidence>
<evidence type="ECO:0000256" key="2">
    <source>
        <dbReference type="ARBA" id="ARBA00008263"/>
    </source>
</evidence>
<evidence type="ECO:0000259" key="8">
    <source>
        <dbReference type="PROSITE" id="PS52040"/>
    </source>
</evidence>
<gene>
    <name evidence="9" type="ORF">IAC78_01535</name>
</gene>
<dbReference type="Pfam" id="PF00521">
    <property type="entry name" value="DNA_topoisoIV"/>
    <property type="match status" value="1"/>
</dbReference>
<dbReference type="GO" id="GO:0003677">
    <property type="term" value="F:DNA binding"/>
    <property type="evidence" value="ECO:0007669"/>
    <property type="project" value="UniProtKB-UniRule"/>
</dbReference>
<dbReference type="Proteomes" id="UP000823629">
    <property type="component" value="Unassembled WGS sequence"/>
</dbReference>
<evidence type="ECO:0000313" key="9">
    <source>
        <dbReference type="EMBL" id="MBO8414150.1"/>
    </source>
</evidence>
<organism evidence="9 10">
    <name type="scientific">Candidatus Scatoplasma merdavium</name>
    <dbReference type="NCBI Taxonomy" id="2840932"/>
    <lineage>
        <taxon>Bacteria</taxon>
        <taxon>Bacillati</taxon>
        <taxon>Bacillota</taxon>
        <taxon>Bacilli</taxon>
        <taxon>Bacillales</taxon>
        <taxon>Candidatus Scatoplasma</taxon>
    </lineage>
</organism>
<comment type="catalytic activity">
    <reaction evidence="1 6">
        <text>ATP-dependent breakage, passage and rejoining of double-stranded DNA.</text>
        <dbReference type="EC" id="5.6.2.2"/>
    </reaction>
</comment>
<dbReference type="GO" id="GO:0005524">
    <property type="term" value="F:ATP binding"/>
    <property type="evidence" value="ECO:0007669"/>
    <property type="project" value="InterPro"/>
</dbReference>
<keyword evidence="5 6" id="KW-0413">Isomerase</keyword>
<keyword evidence="4 6" id="KW-0238">DNA-binding</keyword>
<comment type="similarity">
    <text evidence="2">Belongs to the type II topoisomerase GyrA/ParC subunit family.</text>
</comment>
<evidence type="ECO:0000256" key="5">
    <source>
        <dbReference type="ARBA" id="ARBA00023235"/>
    </source>
</evidence>
<dbReference type="AlphaFoldDB" id="A0A9D9D8Z9"/>
<accession>A0A9D9D8Z9</accession>
<dbReference type="PANTHER" id="PTHR43493:SF5">
    <property type="entry name" value="DNA GYRASE SUBUNIT A, CHLOROPLASTIC_MITOCHONDRIAL"/>
    <property type="match status" value="1"/>
</dbReference>
<feature type="active site" description="O-(5'-phospho-DNA)-tyrosine intermediate" evidence="6">
    <location>
        <position position="144"/>
    </location>
</feature>
<dbReference type="PANTHER" id="PTHR43493">
    <property type="entry name" value="DNA GYRASE/TOPOISOMERASE SUBUNIT A"/>
    <property type="match status" value="1"/>
</dbReference>